<dbReference type="Proteomes" id="UP001597094">
    <property type="component" value="Unassembled WGS sequence"/>
</dbReference>
<evidence type="ECO:0000313" key="2">
    <source>
        <dbReference type="EMBL" id="MFD1185727.1"/>
    </source>
</evidence>
<evidence type="ECO:0000259" key="1">
    <source>
        <dbReference type="SMART" id="SM01008"/>
    </source>
</evidence>
<dbReference type="Pfam" id="PF20256">
    <property type="entry name" value="MoCoBD_2"/>
    <property type="match status" value="1"/>
</dbReference>
<dbReference type="InterPro" id="IPR046867">
    <property type="entry name" value="AldOxase/xan_DH_MoCoBD2"/>
</dbReference>
<dbReference type="InterPro" id="IPR037165">
    <property type="entry name" value="AldOxase/xan_DH_Mopterin-bd_sf"/>
</dbReference>
<dbReference type="EMBL" id="JBHTLD010000034">
    <property type="protein sequence ID" value="MFD1185727.1"/>
    <property type="molecule type" value="Genomic_DNA"/>
</dbReference>
<gene>
    <name evidence="2" type="ORF">ACFQ2O_05855</name>
</gene>
<dbReference type="InterPro" id="IPR008274">
    <property type="entry name" value="AldOxase/xan_DH_MoCoBD1"/>
</dbReference>
<evidence type="ECO:0000313" key="3">
    <source>
        <dbReference type="Proteomes" id="UP001597094"/>
    </source>
</evidence>
<sequence>MNSKQIGKPASRVDGRLKVTGEAKYAAEFYVPDMAYGFVINSAIAKGKITKIDTSQALAIEGVYEVFTHENRPGYVWGDKNYQDQDAPPGSPFRPLYSNEIQFGMQPIALVVAETFELARYAAKYVQVEYDTTAHDTDFEANIENAYVPKKYKSTPPPDPRGNPDEALANADAQLEVEYSHPSEHHNPMEMHASTVVWEEDGKLTVYDKIQGVQNSQQYICGAFGMAKEDVRVISPFVGGAFGSGLRPQYQLFLAVLAARELKRSVQLVLTRQQMFTFGHRPKTVQRLSLGASSGGKLEAIHHHAFAETSKFEDYSEDVIIWPGVLYDCENVKVSHKLVELDVYTPLDMRAPGGTTGIFALECAIDEMAYKVGVDPVEFRLKNYSEKDSNEDKPFSSKELRECYRQAGEKFGWSKRSQEPRSMREGHNLIGWGVANGAWEATQKKAAAKAVLTPNGKLTVSCATADIGTGTYTVMTQIAADTLGLPLDDVAFLLGDSSLPKSPLEGGSWTVSSVGSAVKAVCEQVGQKLVEQAQKQPNSPLAGAEQQDVEFVDGQIRLRKDASKAVAIISILSETLEEQVNHEPDEEKQSKYAAYAHSAVFVEVKVDEDLGTVKVTRVVSGIAGGNIINPKTAKSQIMGGVVWGIGAALEEESVMDNKYGRFINHDLDKYHVPVNADVHDIEVIFLDEKDDIVNNLGAKGLGEIGIVSVAPAIANAIFHATGKRVRSLPITLDKLL</sequence>
<dbReference type="Pfam" id="PF01315">
    <property type="entry name" value="Ald_Xan_dh_C"/>
    <property type="match status" value="1"/>
</dbReference>
<dbReference type="RefSeq" id="WP_377523862.1">
    <property type="nucleotide sequence ID" value="NZ_JBHTLD010000034.1"/>
</dbReference>
<feature type="domain" description="Aldehyde oxidase/xanthine dehydrogenase a/b hammerhead" evidence="1">
    <location>
        <begin position="20"/>
        <end position="134"/>
    </location>
</feature>
<dbReference type="Pfam" id="PF02738">
    <property type="entry name" value="MoCoBD_1"/>
    <property type="match status" value="1"/>
</dbReference>
<name>A0ABW3SPB6_9BACT</name>
<comment type="caution">
    <text evidence="2">The sequence shown here is derived from an EMBL/GenBank/DDBJ whole genome shotgun (WGS) entry which is preliminary data.</text>
</comment>
<dbReference type="InterPro" id="IPR036856">
    <property type="entry name" value="Ald_Oxase/Xan_DH_a/b_sf"/>
</dbReference>
<dbReference type="PANTHER" id="PTHR11908:SF153">
    <property type="entry name" value="DEHYDROGENASE"/>
    <property type="match status" value="1"/>
</dbReference>
<dbReference type="SUPFAM" id="SSF56003">
    <property type="entry name" value="Molybdenum cofactor-binding domain"/>
    <property type="match status" value="1"/>
</dbReference>
<dbReference type="SMART" id="SM01008">
    <property type="entry name" value="Ald_Xan_dh_C"/>
    <property type="match status" value="1"/>
</dbReference>
<dbReference type="InterPro" id="IPR000674">
    <property type="entry name" value="Ald_Oxase/Xan_DH_a/b"/>
</dbReference>
<protein>
    <submittedName>
        <fullName evidence="2">Xanthine dehydrogenase family protein molybdopterin-binding subunit</fullName>
    </submittedName>
</protein>
<organism evidence="2 3">
    <name type="scientific">Pontibacter rugosus</name>
    <dbReference type="NCBI Taxonomy" id="1745966"/>
    <lineage>
        <taxon>Bacteria</taxon>
        <taxon>Pseudomonadati</taxon>
        <taxon>Bacteroidota</taxon>
        <taxon>Cytophagia</taxon>
        <taxon>Cytophagales</taxon>
        <taxon>Hymenobacteraceae</taxon>
        <taxon>Pontibacter</taxon>
    </lineage>
</organism>
<keyword evidence="3" id="KW-1185">Reference proteome</keyword>
<reference evidence="3" key="1">
    <citation type="journal article" date="2019" name="Int. J. Syst. Evol. Microbiol.">
        <title>The Global Catalogue of Microorganisms (GCM) 10K type strain sequencing project: providing services to taxonomists for standard genome sequencing and annotation.</title>
        <authorList>
            <consortium name="The Broad Institute Genomics Platform"/>
            <consortium name="The Broad Institute Genome Sequencing Center for Infectious Disease"/>
            <person name="Wu L."/>
            <person name="Ma J."/>
        </authorList>
    </citation>
    <scope>NUCLEOTIDE SEQUENCE [LARGE SCALE GENOMIC DNA]</scope>
    <source>
        <strain evidence="3">JCM 31319</strain>
    </source>
</reference>
<proteinExistence type="predicted"/>
<accession>A0ABW3SPB6</accession>
<dbReference type="Gene3D" id="3.30.365.10">
    <property type="entry name" value="Aldehyde oxidase/xanthine dehydrogenase, molybdopterin binding domain"/>
    <property type="match status" value="4"/>
</dbReference>
<dbReference type="Gene3D" id="3.90.1170.50">
    <property type="entry name" value="Aldehyde oxidase/xanthine dehydrogenase, a/b hammerhead"/>
    <property type="match status" value="1"/>
</dbReference>
<dbReference type="PANTHER" id="PTHR11908">
    <property type="entry name" value="XANTHINE DEHYDROGENASE"/>
    <property type="match status" value="1"/>
</dbReference>
<dbReference type="SUPFAM" id="SSF54665">
    <property type="entry name" value="CO dehydrogenase molybdoprotein N-domain-like"/>
    <property type="match status" value="1"/>
</dbReference>
<dbReference type="InterPro" id="IPR016208">
    <property type="entry name" value="Ald_Oxase/xanthine_DH-like"/>
</dbReference>